<evidence type="ECO:0000313" key="3">
    <source>
        <dbReference type="Proteomes" id="UP000325577"/>
    </source>
</evidence>
<keyword evidence="1" id="KW-0732">Signal</keyword>
<dbReference type="AlphaFoldDB" id="A0A5J5BQ72"/>
<reference evidence="2 3" key="1">
    <citation type="submission" date="2019-09" db="EMBL/GenBank/DDBJ databases">
        <title>A chromosome-level genome assembly of the Chinese tupelo Nyssa sinensis.</title>
        <authorList>
            <person name="Yang X."/>
            <person name="Kang M."/>
            <person name="Yang Y."/>
            <person name="Xiong H."/>
            <person name="Wang M."/>
            <person name="Zhang Z."/>
            <person name="Wang Z."/>
            <person name="Wu H."/>
            <person name="Ma T."/>
            <person name="Liu J."/>
            <person name="Xi Z."/>
        </authorList>
    </citation>
    <scope>NUCLEOTIDE SEQUENCE [LARGE SCALE GENOMIC DNA]</scope>
    <source>
        <strain evidence="2">J267</strain>
        <tissue evidence="2">Leaf</tissue>
    </source>
</reference>
<evidence type="ECO:0008006" key="4">
    <source>
        <dbReference type="Google" id="ProtNLM"/>
    </source>
</evidence>
<sequence length="80" mass="8723">MVLLACLAACLLYVSKQSLFACIKRCNRTRKFDIKTLYKVPISQSSLLIRSSLSGLCLGISQASSNIFTGSVTSSPREFS</sequence>
<gene>
    <name evidence="2" type="ORF">F0562_020097</name>
</gene>
<evidence type="ECO:0000313" key="2">
    <source>
        <dbReference type="EMBL" id="KAA8545313.1"/>
    </source>
</evidence>
<evidence type="ECO:0000256" key="1">
    <source>
        <dbReference type="SAM" id="SignalP"/>
    </source>
</evidence>
<feature type="chain" id="PRO_5023846855" description="Secreted protein" evidence="1">
    <location>
        <begin position="17"/>
        <end position="80"/>
    </location>
</feature>
<keyword evidence="3" id="KW-1185">Reference proteome</keyword>
<proteinExistence type="predicted"/>
<dbReference type="EMBL" id="CM018033">
    <property type="protein sequence ID" value="KAA8545313.1"/>
    <property type="molecule type" value="Genomic_DNA"/>
</dbReference>
<organism evidence="2 3">
    <name type="scientific">Nyssa sinensis</name>
    <dbReference type="NCBI Taxonomy" id="561372"/>
    <lineage>
        <taxon>Eukaryota</taxon>
        <taxon>Viridiplantae</taxon>
        <taxon>Streptophyta</taxon>
        <taxon>Embryophyta</taxon>
        <taxon>Tracheophyta</taxon>
        <taxon>Spermatophyta</taxon>
        <taxon>Magnoliopsida</taxon>
        <taxon>eudicotyledons</taxon>
        <taxon>Gunneridae</taxon>
        <taxon>Pentapetalae</taxon>
        <taxon>asterids</taxon>
        <taxon>Cornales</taxon>
        <taxon>Nyssaceae</taxon>
        <taxon>Nyssa</taxon>
    </lineage>
</organism>
<feature type="signal peptide" evidence="1">
    <location>
        <begin position="1"/>
        <end position="16"/>
    </location>
</feature>
<dbReference type="Proteomes" id="UP000325577">
    <property type="component" value="Linkage Group LG10"/>
</dbReference>
<accession>A0A5J5BQ72</accession>
<name>A0A5J5BQ72_9ASTE</name>
<protein>
    <recommendedName>
        <fullName evidence="4">Secreted protein</fullName>
    </recommendedName>
</protein>